<gene>
    <name evidence="1" type="ORF">EDD18DRAFT_1168062</name>
</gene>
<protein>
    <submittedName>
        <fullName evidence="1">Uncharacterized protein</fullName>
    </submittedName>
</protein>
<name>A0AA39Q5Z9_9AGAR</name>
<dbReference type="Proteomes" id="UP001175228">
    <property type="component" value="Unassembled WGS sequence"/>
</dbReference>
<organism evidence="1 2">
    <name type="scientific">Armillaria luteobubalina</name>
    <dbReference type="NCBI Taxonomy" id="153913"/>
    <lineage>
        <taxon>Eukaryota</taxon>
        <taxon>Fungi</taxon>
        <taxon>Dikarya</taxon>
        <taxon>Basidiomycota</taxon>
        <taxon>Agaricomycotina</taxon>
        <taxon>Agaricomycetes</taxon>
        <taxon>Agaricomycetidae</taxon>
        <taxon>Agaricales</taxon>
        <taxon>Marasmiineae</taxon>
        <taxon>Physalacriaceae</taxon>
        <taxon>Armillaria</taxon>
    </lineage>
</organism>
<sequence length="98" mass="11073">MSELPTLFLSNTTVLLLLNLLVHWSYFLSSATQETNDFLDFSPSNLLHVTSYLFTQSSHVPFPDFILKVQLPTEYLSTPGLIEVLFVSVGRLDKLRPG</sequence>
<evidence type="ECO:0000313" key="2">
    <source>
        <dbReference type="Proteomes" id="UP001175228"/>
    </source>
</evidence>
<keyword evidence="2" id="KW-1185">Reference proteome</keyword>
<dbReference type="AlphaFoldDB" id="A0AA39Q5Z9"/>
<dbReference type="EMBL" id="JAUEPU010000016">
    <property type="protein sequence ID" value="KAK0495951.1"/>
    <property type="molecule type" value="Genomic_DNA"/>
</dbReference>
<proteinExistence type="predicted"/>
<reference evidence="1" key="1">
    <citation type="submission" date="2023-06" db="EMBL/GenBank/DDBJ databases">
        <authorList>
            <consortium name="Lawrence Berkeley National Laboratory"/>
            <person name="Ahrendt S."/>
            <person name="Sahu N."/>
            <person name="Indic B."/>
            <person name="Wong-Bajracharya J."/>
            <person name="Merenyi Z."/>
            <person name="Ke H.-M."/>
            <person name="Monk M."/>
            <person name="Kocsube S."/>
            <person name="Drula E."/>
            <person name="Lipzen A."/>
            <person name="Balint B."/>
            <person name="Henrissat B."/>
            <person name="Andreopoulos B."/>
            <person name="Martin F.M."/>
            <person name="Harder C.B."/>
            <person name="Rigling D."/>
            <person name="Ford K.L."/>
            <person name="Foster G.D."/>
            <person name="Pangilinan J."/>
            <person name="Papanicolaou A."/>
            <person name="Barry K."/>
            <person name="LaButti K."/>
            <person name="Viragh M."/>
            <person name="Koriabine M."/>
            <person name="Yan M."/>
            <person name="Riley R."/>
            <person name="Champramary S."/>
            <person name="Plett K.L."/>
            <person name="Tsai I.J."/>
            <person name="Slot J."/>
            <person name="Sipos G."/>
            <person name="Plett J."/>
            <person name="Nagy L.G."/>
            <person name="Grigoriev I.V."/>
        </authorList>
    </citation>
    <scope>NUCLEOTIDE SEQUENCE</scope>
    <source>
        <strain evidence="1">HWK02</strain>
    </source>
</reference>
<comment type="caution">
    <text evidence="1">The sequence shown here is derived from an EMBL/GenBank/DDBJ whole genome shotgun (WGS) entry which is preliminary data.</text>
</comment>
<evidence type="ECO:0000313" key="1">
    <source>
        <dbReference type="EMBL" id="KAK0495951.1"/>
    </source>
</evidence>
<accession>A0AA39Q5Z9</accession>